<evidence type="ECO:0000313" key="2">
    <source>
        <dbReference type="EMBL" id="CAL5219860.1"/>
    </source>
</evidence>
<proteinExistence type="predicted"/>
<feature type="domain" description="PsbP C-terminal" evidence="1">
    <location>
        <begin position="65"/>
        <end position="222"/>
    </location>
</feature>
<dbReference type="PANTHER" id="PTHR31407">
    <property type="match status" value="1"/>
</dbReference>
<dbReference type="Gene3D" id="3.40.1000.10">
    <property type="entry name" value="Mog1/PsbP, alpha/beta/alpha sandwich"/>
    <property type="match status" value="1"/>
</dbReference>
<dbReference type="Proteomes" id="UP001497392">
    <property type="component" value="Unassembled WGS sequence"/>
</dbReference>
<dbReference type="InterPro" id="IPR002683">
    <property type="entry name" value="PsbP_C"/>
</dbReference>
<dbReference type="InterPro" id="IPR016123">
    <property type="entry name" value="Mog1/PsbP_a/b/a-sand"/>
</dbReference>
<dbReference type="EMBL" id="CAXHTA020000002">
    <property type="protein sequence ID" value="CAL5219860.1"/>
    <property type="molecule type" value="Genomic_DNA"/>
</dbReference>
<gene>
    <name evidence="2" type="primary">g1778</name>
    <name evidence="2" type="ORF">VP750_LOCUS1519</name>
</gene>
<protein>
    <submittedName>
        <fullName evidence="2">G1778 protein</fullName>
    </submittedName>
</protein>
<comment type="caution">
    <text evidence="2">The sequence shown here is derived from an EMBL/GenBank/DDBJ whole genome shotgun (WGS) entry which is preliminary data.</text>
</comment>
<organism evidence="2 3">
    <name type="scientific">Coccomyxa viridis</name>
    <dbReference type="NCBI Taxonomy" id="1274662"/>
    <lineage>
        <taxon>Eukaryota</taxon>
        <taxon>Viridiplantae</taxon>
        <taxon>Chlorophyta</taxon>
        <taxon>core chlorophytes</taxon>
        <taxon>Trebouxiophyceae</taxon>
        <taxon>Trebouxiophyceae incertae sedis</taxon>
        <taxon>Coccomyxaceae</taxon>
        <taxon>Coccomyxa</taxon>
    </lineage>
</organism>
<dbReference type="PANTHER" id="PTHR31407:SF4">
    <property type="entry name" value="PSBP-LIKE PROTEIN 1, CHLOROPLASTIC"/>
    <property type="match status" value="1"/>
</dbReference>
<reference evidence="2 3" key="1">
    <citation type="submission" date="2024-06" db="EMBL/GenBank/DDBJ databases">
        <authorList>
            <person name="Kraege A."/>
            <person name="Thomma B."/>
        </authorList>
    </citation>
    <scope>NUCLEOTIDE SEQUENCE [LARGE SCALE GENOMIC DNA]</scope>
</reference>
<dbReference type="Pfam" id="PF01789">
    <property type="entry name" value="PsbP"/>
    <property type="match status" value="1"/>
</dbReference>
<evidence type="ECO:0000259" key="1">
    <source>
        <dbReference type="Pfam" id="PF01789"/>
    </source>
</evidence>
<sequence length="224" mass="25105">MNSPADNDEKAALKQRPGLTRRAFALHSIQWLPFAALLAGTDDATTIVNSVLGAYGLPKLPSSTGYKLYDDFDEEYVFEYPRSWVARSNHQRKGIYFADFNTSDKAVLEEFQEPADDKAAVTEVVSRAVSPANEVGGDARLILPDERRIKSEVAEHDGLKYIYARFPSETVTRSGYQIKRKNIAVAAAKNGRMYSLLASARSDQYNKAKEEVLQHIIESFRVRP</sequence>
<accession>A0ABP1FIS4</accession>
<name>A0ABP1FIS4_9CHLO</name>
<dbReference type="SUPFAM" id="SSF55724">
    <property type="entry name" value="Mog1p/PsbP-like"/>
    <property type="match status" value="1"/>
</dbReference>
<evidence type="ECO:0000313" key="3">
    <source>
        <dbReference type="Proteomes" id="UP001497392"/>
    </source>
</evidence>
<keyword evidence="3" id="KW-1185">Reference proteome</keyword>